<dbReference type="EMBL" id="JACEEZ010016126">
    <property type="protein sequence ID" value="KAG0718402.1"/>
    <property type="molecule type" value="Genomic_DNA"/>
</dbReference>
<organism evidence="1 2">
    <name type="scientific">Chionoecetes opilio</name>
    <name type="common">Atlantic snow crab</name>
    <name type="synonym">Cancer opilio</name>
    <dbReference type="NCBI Taxonomy" id="41210"/>
    <lineage>
        <taxon>Eukaryota</taxon>
        <taxon>Metazoa</taxon>
        <taxon>Ecdysozoa</taxon>
        <taxon>Arthropoda</taxon>
        <taxon>Crustacea</taxon>
        <taxon>Multicrustacea</taxon>
        <taxon>Malacostraca</taxon>
        <taxon>Eumalacostraca</taxon>
        <taxon>Eucarida</taxon>
        <taxon>Decapoda</taxon>
        <taxon>Pleocyemata</taxon>
        <taxon>Brachyura</taxon>
        <taxon>Eubrachyura</taxon>
        <taxon>Majoidea</taxon>
        <taxon>Majidae</taxon>
        <taxon>Chionoecetes</taxon>
    </lineage>
</organism>
<accession>A0A8J4Y1E7</accession>
<dbReference type="Proteomes" id="UP000770661">
    <property type="component" value="Unassembled WGS sequence"/>
</dbReference>
<sequence>MKFLFRKQWKHGKTLAETLPRLALQGSGEGVRQQRGCQARVSGSEGVRRRGCQAAAAVSGGVPVHASKLLRIPHPYTRPEGDAELPPLIKCPRARHIPPCPP</sequence>
<evidence type="ECO:0000313" key="2">
    <source>
        <dbReference type="Proteomes" id="UP000770661"/>
    </source>
</evidence>
<protein>
    <submittedName>
        <fullName evidence="1">Uncharacterized protein</fullName>
    </submittedName>
</protein>
<proteinExistence type="predicted"/>
<dbReference type="AlphaFoldDB" id="A0A8J4Y1E7"/>
<keyword evidence="2" id="KW-1185">Reference proteome</keyword>
<evidence type="ECO:0000313" key="1">
    <source>
        <dbReference type="EMBL" id="KAG0718402.1"/>
    </source>
</evidence>
<gene>
    <name evidence="1" type="ORF">GWK47_007722</name>
</gene>
<reference evidence="1" key="1">
    <citation type="submission" date="2020-07" db="EMBL/GenBank/DDBJ databases">
        <title>The High-quality genome of the commercially important snow crab, Chionoecetes opilio.</title>
        <authorList>
            <person name="Jeong J.-H."/>
            <person name="Ryu S."/>
        </authorList>
    </citation>
    <scope>NUCLEOTIDE SEQUENCE</scope>
    <source>
        <strain evidence="1">MADBK_172401_WGS</strain>
        <tissue evidence="1">Digestive gland</tissue>
    </source>
</reference>
<name>A0A8J4Y1E7_CHIOP</name>
<comment type="caution">
    <text evidence="1">The sequence shown here is derived from an EMBL/GenBank/DDBJ whole genome shotgun (WGS) entry which is preliminary data.</text>
</comment>